<name>A0ABU7QJB7_AVIPA</name>
<gene>
    <name evidence="2" type="ORF">M5S13_05980</name>
</gene>
<dbReference type="Gene3D" id="2.10.109.10">
    <property type="entry name" value="Umud Fragment, subunit A"/>
    <property type="match status" value="1"/>
</dbReference>
<dbReference type="InterPro" id="IPR032499">
    <property type="entry name" value="Phage_CI_C"/>
</dbReference>
<organism evidence="2 3">
    <name type="scientific">Avibacterium paragallinarum</name>
    <name type="common">Haemophilus gallinarum</name>
    <dbReference type="NCBI Taxonomy" id="728"/>
    <lineage>
        <taxon>Bacteria</taxon>
        <taxon>Pseudomonadati</taxon>
        <taxon>Pseudomonadota</taxon>
        <taxon>Gammaproteobacteria</taxon>
        <taxon>Pasteurellales</taxon>
        <taxon>Pasteurellaceae</taxon>
        <taxon>Avibacterium</taxon>
    </lineage>
</organism>
<evidence type="ECO:0000259" key="1">
    <source>
        <dbReference type="Pfam" id="PF16452"/>
    </source>
</evidence>
<accession>A0ABU7QJB7</accession>
<protein>
    <recommendedName>
        <fullName evidence="1">Bacteriophage CI repressor C-terminal domain-containing protein</fullName>
    </recommendedName>
</protein>
<comment type="caution">
    <text evidence="2">The sequence shown here is derived from an EMBL/GenBank/DDBJ whole genome shotgun (WGS) entry which is preliminary data.</text>
</comment>
<sequence length="118" mass="13834">MIFSDFIQCKAQKLTDGKLLEMPPQVFNRAFLPFLEPVERYQQVFCLFDRNQTFFLVPPLGNLIDGCYLIKIGGVYAIRHLTFLPDDNVMIDFEQFFTSCRRDEIEIIGKAILKMEKM</sequence>
<dbReference type="RefSeq" id="WP_222593615.1">
    <property type="nucleotide sequence ID" value="NZ_CP081939.1"/>
</dbReference>
<dbReference type="Pfam" id="PF16452">
    <property type="entry name" value="Phage_CI_C"/>
    <property type="match status" value="1"/>
</dbReference>
<dbReference type="Proteomes" id="UP001347884">
    <property type="component" value="Unassembled WGS sequence"/>
</dbReference>
<keyword evidence="3" id="KW-1185">Reference proteome</keyword>
<proteinExistence type="predicted"/>
<reference evidence="2 3" key="1">
    <citation type="journal article" date="2022" name="Front. Microbiol.">
        <title>Commensal bacteria contribute to the growth of multidrug-resistant Avibacterium paragallinarum in chickens.</title>
        <authorList>
            <person name="Zhu J."/>
            <person name="Chen Y."/>
            <person name="Wu Y."/>
            <person name="Wang Y."/>
            <person name="Zhu K."/>
        </authorList>
    </citation>
    <scope>NUCLEOTIDE SEQUENCE [LARGE SCALE GENOMIC DNA]</scope>
    <source>
        <strain evidence="2 3">AV25</strain>
    </source>
</reference>
<dbReference type="EMBL" id="JAMDKF010000010">
    <property type="protein sequence ID" value="MEE6041436.1"/>
    <property type="molecule type" value="Genomic_DNA"/>
</dbReference>
<feature type="domain" description="Bacteriophage CI repressor C-terminal" evidence="1">
    <location>
        <begin position="10"/>
        <end position="112"/>
    </location>
</feature>
<evidence type="ECO:0000313" key="2">
    <source>
        <dbReference type="EMBL" id="MEE6041436.1"/>
    </source>
</evidence>
<evidence type="ECO:0000313" key="3">
    <source>
        <dbReference type="Proteomes" id="UP001347884"/>
    </source>
</evidence>